<evidence type="ECO:0000256" key="4">
    <source>
        <dbReference type="ARBA" id="ARBA00022552"/>
    </source>
</evidence>
<dbReference type="Pfam" id="PF04452">
    <property type="entry name" value="Methyltrans_RNA"/>
    <property type="match status" value="1"/>
</dbReference>
<dbReference type="InterPro" id="IPR015947">
    <property type="entry name" value="PUA-like_sf"/>
</dbReference>
<evidence type="ECO:0000259" key="11">
    <source>
        <dbReference type="Pfam" id="PF04452"/>
    </source>
</evidence>
<keyword evidence="14" id="KW-1185">Reference proteome</keyword>
<sequence length="229" mass="26041">MNLFYQPNLPEATYLDTEESKHCIKVLRMQAGDSIEVIDGKGSLFKAEIIEANHKKCSFSILEKITTEQSSFRKHVAIAPTKNIDRIEWFVEKAVEIGIDEISFILCDHSERKILKPERLEKKAVSAMKQSYKFWMPKINELKPYNDFLQLKHRGLKSIAFVDFENPVQLKDLLDGKQDSLVLIGPEGDFSEQEVKLAEEAGFKKVGLGNSRLRTETAGIVACHLMNLA</sequence>
<keyword evidence="5 10" id="KW-0489">Methyltransferase</keyword>
<comment type="similarity">
    <text evidence="2 10">Belongs to the RNA methyltransferase RsmE family.</text>
</comment>
<evidence type="ECO:0000256" key="8">
    <source>
        <dbReference type="ARBA" id="ARBA00025699"/>
    </source>
</evidence>
<evidence type="ECO:0000256" key="10">
    <source>
        <dbReference type="PIRNR" id="PIRNR015601"/>
    </source>
</evidence>
<comment type="subcellular location">
    <subcellularLocation>
        <location evidence="1 10">Cytoplasm</location>
    </subcellularLocation>
</comment>
<dbReference type="SUPFAM" id="SSF75217">
    <property type="entry name" value="alpha/beta knot"/>
    <property type="match status" value="1"/>
</dbReference>
<evidence type="ECO:0000259" key="12">
    <source>
        <dbReference type="Pfam" id="PF20260"/>
    </source>
</evidence>
<feature type="domain" description="Ribosomal RNA small subunit methyltransferase E methyltransferase" evidence="11">
    <location>
        <begin position="70"/>
        <end position="226"/>
    </location>
</feature>
<dbReference type="CDD" id="cd18084">
    <property type="entry name" value="RsmE-like"/>
    <property type="match status" value="1"/>
</dbReference>
<dbReference type="GO" id="GO:0005737">
    <property type="term" value="C:cytoplasm"/>
    <property type="evidence" value="ECO:0007669"/>
    <property type="project" value="UniProtKB-SubCell"/>
</dbReference>
<dbReference type="InterPro" id="IPR006700">
    <property type="entry name" value="RsmE"/>
</dbReference>
<evidence type="ECO:0000256" key="7">
    <source>
        <dbReference type="ARBA" id="ARBA00022691"/>
    </source>
</evidence>
<keyword evidence="3 10" id="KW-0963">Cytoplasm</keyword>
<gene>
    <name evidence="13" type="ORF">JKP34_10500</name>
</gene>
<comment type="caution">
    <text evidence="13">The sequence shown here is derived from an EMBL/GenBank/DDBJ whole genome shotgun (WGS) entry which is preliminary data.</text>
</comment>
<dbReference type="NCBIfam" id="TIGR00046">
    <property type="entry name" value="RsmE family RNA methyltransferase"/>
    <property type="match status" value="1"/>
</dbReference>
<keyword evidence="6 10" id="KW-0808">Transferase</keyword>
<evidence type="ECO:0000256" key="2">
    <source>
        <dbReference type="ARBA" id="ARBA00005528"/>
    </source>
</evidence>
<dbReference type="Pfam" id="PF20260">
    <property type="entry name" value="PUA_4"/>
    <property type="match status" value="1"/>
</dbReference>
<evidence type="ECO:0000313" key="13">
    <source>
        <dbReference type="EMBL" id="MBL0765683.1"/>
    </source>
</evidence>
<evidence type="ECO:0000256" key="1">
    <source>
        <dbReference type="ARBA" id="ARBA00004496"/>
    </source>
</evidence>
<protein>
    <recommendedName>
        <fullName evidence="10">Ribosomal RNA small subunit methyltransferase E</fullName>
        <ecNumber evidence="10">2.1.1.193</ecNumber>
    </recommendedName>
</protein>
<comment type="function">
    <text evidence="8 10">Specifically methylates the N3 position of the uracil ring of uridine 1498 (m3U1498) in 16S rRNA. Acts on the fully assembled 30S ribosomal subunit.</text>
</comment>
<evidence type="ECO:0000256" key="5">
    <source>
        <dbReference type="ARBA" id="ARBA00022603"/>
    </source>
</evidence>
<feature type="domain" description="Ribosomal RNA small subunit methyltransferase E PUA-like" evidence="12">
    <location>
        <begin position="15"/>
        <end position="61"/>
    </location>
</feature>
<evidence type="ECO:0000313" key="14">
    <source>
        <dbReference type="Proteomes" id="UP000642920"/>
    </source>
</evidence>
<reference evidence="13" key="1">
    <citation type="submission" date="2021-01" db="EMBL/GenBank/DDBJ databases">
        <title>Marivirga sp. nov., isolated from intertidal surface sediments.</title>
        <authorList>
            <person name="Zhang M."/>
        </authorList>
    </citation>
    <scope>NUCLEOTIDE SEQUENCE</scope>
    <source>
        <strain evidence="13">SM1354</strain>
    </source>
</reference>
<dbReference type="InterPro" id="IPR029026">
    <property type="entry name" value="tRNA_m1G_MTases_N"/>
</dbReference>
<keyword evidence="4 10" id="KW-0698">rRNA processing</keyword>
<dbReference type="Gene3D" id="2.40.240.20">
    <property type="entry name" value="Hypothetical PUA domain-like, domain 1"/>
    <property type="match status" value="1"/>
</dbReference>
<dbReference type="GO" id="GO:0070475">
    <property type="term" value="P:rRNA base methylation"/>
    <property type="evidence" value="ECO:0007669"/>
    <property type="project" value="TreeGrafter"/>
</dbReference>
<dbReference type="InterPro" id="IPR046886">
    <property type="entry name" value="RsmE_MTase_dom"/>
</dbReference>
<comment type="catalytic activity">
    <reaction evidence="9 10">
        <text>uridine(1498) in 16S rRNA + S-adenosyl-L-methionine = N(3)-methyluridine(1498) in 16S rRNA + S-adenosyl-L-homocysteine + H(+)</text>
        <dbReference type="Rhea" id="RHEA:42920"/>
        <dbReference type="Rhea" id="RHEA-COMP:10283"/>
        <dbReference type="Rhea" id="RHEA-COMP:10284"/>
        <dbReference type="ChEBI" id="CHEBI:15378"/>
        <dbReference type="ChEBI" id="CHEBI:57856"/>
        <dbReference type="ChEBI" id="CHEBI:59789"/>
        <dbReference type="ChEBI" id="CHEBI:65315"/>
        <dbReference type="ChEBI" id="CHEBI:74502"/>
        <dbReference type="EC" id="2.1.1.193"/>
    </reaction>
</comment>
<dbReference type="EC" id="2.1.1.193" evidence="10"/>
<evidence type="ECO:0000256" key="3">
    <source>
        <dbReference type="ARBA" id="ARBA00022490"/>
    </source>
</evidence>
<dbReference type="EMBL" id="JAERQG010000002">
    <property type="protein sequence ID" value="MBL0765683.1"/>
    <property type="molecule type" value="Genomic_DNA"/>
</dbReference>
<dbReference type="PIRSF" id="PIRSF015601">
    <property type="entry name" value="MTase_slr0722"/>
    <property type="match status" value="1"/>
</dbReference>
<dbReference type="RefSeq" id="WP_201920786.1">
    <property type="nucleotide sequence ID" value="NZ_JAERQG010000002.1"/>
</dbReference>
<evidence type="ECO:0000256" key="6">
    <source>
        <dbReference type="ARBA" id="ARBA00022679"/>
    </source>
</evidence>
<dbReference type="GO" id="GO:0070042">
    <property type="term" value="F:rRNA (uridine-N3-)-methyltransferase activity"/>
    <property type="evidence" value="ECO:0007669"/>
    <property type="project" value="TreeGrafter"/>
</dbReference>
<dbReference type="InterPro" id="IPR029028">
    <property type="entry name" value="Alpha/beta_knot_MTases"/>
</dbReference>
<name>A0A937AG89_9BACT</name>
<dbReference type="PANTHER" id="PTHR30027">
    <property type="entry name" value="RIBOSOMAL RNA SMALL SUBUNIT METHYLTRANSFERASE E"/>
    <property type="match status" value="1"/>
</dbReference>
<evidence type="ECO:0000256" key="9">
    <source>
        <dbReference type="ARBA" id="ARBA00047944"/>
    </source>
</evidence>
<dbReference type="NCBIfam" id="NF008702">
    <property type="entry name" value="PRK11713.6-1"/>
    <property type="match status" value="1"/>
</dbReference>
<dbReference type="PANTHER" id="PTHR30027:SF3">
    <property type="entry name" value="16S RRNA (URACIL(1498)-N(3))-METHYLTRANSFERASE"/>
    <property type="match status" value="1"/>
</dbReference>
<proteinExistence type="inferred from homology"/>
<dbReference type="InterPro" id="IPR046887">
    <property type="entry name" value="RsmE_PUA-like"/>
</dbReference>
<keyword evidence="7 10" id="KW-0949">S-adenosyl-L-methionine</keyword>
<dbReference type="Proteomes" id="UP000642920">
    <property type="component" value="Unassembled WGS sequence"/>
</dbReference>
<dbReference type="Gene3D" id="3.40.1280.10">
    <property type="match status" value="1"/>
</dbReference>
<dbReference type="AlphaFoldDB" id="A0A937AG89"/>
<dbReference type="SUPFAM" id="SSF88697">
    <property type="entry name" value="PUA domain-like"/>
    <property type="match status" value="1"/>
</dbReference>
<accession>A0A937AG89</accession>
<organism evidence="13 14">
    <name type="scientific">Marivirga atlantica</name>
    <dbReference type="NCBI Taxonomy" id="1548457"/>
    <lineage>
        <taxon>Bacteria</taxon>
        <taxon>Pseudomonadati</taxon>
        <taxon>Bacteroidota</taxon>
        <taxon>Cytophagia</taxon>
        <taxon>Cytophagales</taxon>
        <taxon>Marivirgaceae</taxon>
        <taxon>Marivirga</taxon>
    </lineage>
</organism>